<name>A0ABR3XR92_9PEZI</name>
<feature type="DNA-binding region" description="Homeobox" evidence="6">
    <location>
        <begin position="137"/>
        <end position="196"/>
    </location>
</feature>
<dbReference type="Pfam" id="PF00046">
    <property type="entry name" value="Homeodomain"/>
    <property type="match status" value="1"/>
</dbReference>
<dbReference type="InterPro" id="IPR009057">
    <property type="entry name" value="Homeodomain-like_sf"/>
</dbReference>
<evidence type="ECO:0000259" key="9">
    <source>
        <dbReference type="PROSITE" id="PS50071"/>
    </source>
</evidence>
<dbReference type="PANTHER" id="PTHR24341">
    <property type="entry name" value="HOMEOBOX PROTEIN ENGRAILED"/>
    <property type="match status" value="1"/>
</dbReference>
<feature type="compositionally biased region" description="Low complexity" evidence="8">
    <location>
        <begin position="288"/>
        <end position="297"/>
    </location>
</feature>
<protein>
    <recommendedName>
        <fullName evidence="9">Homeobox domain-containing protein</fullName>
    </recommendedName>
</protein>
<dbReference type="InterPro" id="IPR001356">
    <property type="entry name" value="HD"/>
</dbReference>
<dbReference type="PROSITE" id="PS00027">
    <property type="entry name" value="HOMEOBOX_1"/>
    <property type="match status" value="1"/>
</dbReference>
<feature type="compositionally biased region" description="Basic and acidic residues" evidence="8">
    <location>
        <begin position="267"/>
        <end position="282"/>
    </location>
</feature>
<feature type="region of interest" description="Disordered" evidence="8">
    <location>
        <begin position="1"/>
        <end position="34"/>
    </location>
</feature>
<dbReference type="CDD" id="cd00086">
    <property type="entry name" value="homeodomain"/>
    <property type="match status" value="1"/>
</dbReference>
<dbReference type="SUPFAM" id="SSF46689">
    <property type="entry name" value="Homeodomain-like"/>
    <property type="match status" value="1"/>
</dbReference>
<proteinExistence type="inferred from homology"/>
<keyword evidence="3 6" id="KW-0238">DNA-binding</keyword>
<feature type="compositionally biased region" description="Low complexity" evidence="8">
    <location>
        <begin position="387"/>
        <end position="404"/>
    </location>
</feature>
<dbReference type="PANTHER" id="PTHR24341:SF6">
    <property type="entry name" value="HOMEOBOX PROTEIN INVECTED"/>
    <property type="match status" value="1"/>
</dbReference>
<comment type="subcellular location">
    <subcellularLocation>
        <location evidence="1 6 7">Nucleus</location>
    </subcellularLocation>
</comment>
<feature type="compositionally biased region" description="Basic and acidic residues" evidence="8">
    <location>
        <begin position="195"/>
        <end position="223"/>
    </location>
</feature>
<feature type="region of interest" description="Disordered" evidence="8">
    <location>
        <begin position="367"/>
        <end position="460"/>
    </location>
</feature>
<evidence type="ECO:0000313" key="10">
    <source>
        <dbReference type="EMBL" id="KAL1878521.1"/>
    </source>
</evidence>
<evidence type="ECO:0000256" key="7">
    <source>
        <dbReference type="RuleBase" id="RU000682"/>
    </source>
</evidence>
<gene>
    <name evidence="10" type="ORF">VTK73DRAFT_7949</name>
</gene>
<evidence type="ECO:0000256" key="6">
    <source>
        <dbReference type="PROSITE-ProRule" id="PRU00108"/>
    </source>
</evidence>
<dbReference type="EMBL" id="JAZHXJ010000054">
    <property type="protein sequence ID" value="KAL1878521.1"/>
    <property type="molecule type" value="Genomic_DNA"/>
</dbReference>
<reference evidence="10 11" key="1">
    <citation type="journal article" date="2024" name="Commun. Biol.">
        <title>Comparative genomic analysis of thermophilic fungi reveals convergent evolutionary adaptations and gene losses.</title>
        <authorList>
            <person name="Steindorff A.S."/>
            <person name="Aguilar-Pontes M.V."/>
            <person name="Robinson A.J."/>
            <person name="Andreopoulos B."/>
            <person name="LaButti K."/>
            <person name="Kuo A."/>
            <person name="Mondo S."/>
            <person name="Riley R."/>
            <person name="Otillar R."/>
            <person name="Haridas S."/>
            <person name="Lipzen A."/>
            <person name="Grimwood J."/>
            <person name="Schmutz J."/>
            <person name="Clum A."/>
            <person name="Reid I.D."/>
            <person name="Moisan M.C."/>
            <person name="Butler G."/>
            <person name="Nguyen T.T.M."/>
            <person name="Dewar K."/>
            <person name="Conant G."/>
            <person name="Drula E."/>
            <person name="Henrissat B."/>
            <person name="Hansel C."/>
            <person name="Singer S."/>
            <person name="Hutchinson M.I."/>
            <person name="de Vries R.P."/>
            <person name="Natvig D.O."/>
            <person name="Powell A.J."/>
            <person name="Tsang A."/>
            <person name="Grigoriev I.V."/>
        </authorList>
    </citation>
    <scope>NUCLEOTIDE SEQUENCE [LARGE SCALE GENOMIC DNA]</scope>
    <source>
        <strain evidence="10 11">ATCC 24622</strain>
    </source>
</reference>
<accession>A0ABR3XR92</accession>
<keyword evidence="4 6" id="KW-0371">Homeobox</keyword>
<comment type="caution">
    <text evidence="10">The sequence shown here is derived from an EMBL/GenBank/DDBJ whole genome shotgun (WGS) entry which is preliminary data.</text>
</comment>
<evidence type="ECO:0000256" key="4">
    <source>
        <dbReference type="ARBA" id="ARBA00023155"/>
    </source>
</evidence>
<keyword evidence="11" id="KW-1185">Reference proteome</keyword>
<dbReference type="InterPro" id="IPR017970">
    <property type="entry name" value="Homeobox_CS"/>
</dbReference>
<comment type="similarity">
    <text evidence="2">Belongs to the engrailed homeobox family.</text>
</comment>
<keyword evidence="5 6" id="KW-0539">Nucleus</keyword>
<dbReference type="InterPro" id="IPR050720">
    <property type="entry name" value="Engrailed_Homeobox_TFs"/>
</dbReference>
<evidence type="ECO:0000256" key="2">
    <source>
        <dbReference type="ARBA" id="ARBA00010896"/>
    </source>
</evidence>
<evidence type="ECO:0000256" key="5">
    <source>
        <dbReference type="ARBA" id="ARBA00023242"/>
    </source>
</evidence>
<evidence type="ECO:0000256" key="8">
    <source>
        <dbReference type="SAM" id="MobiDB-lite"/>
    </source>
</evidence>
<dbReference type="SMART" id="SM00389">
    <property type="entry name" value="HOX"/>
    <property type="match status" value="1"/>
</dbReference>
<dbReference type="Gene3D" id="1.10.10.60">
    <property type="entry name" value="Homeodomain-like"/>
    <property type="match status" value="1"/>
</dbReference>
<sequence>MSFDGPSPIPPALEGSMAEASDFSFPPRPASQNSEFRQFLHASSQRSHTHVSDTSYSANVGYVRFDSPVSPKSGSPGIHMAVTPTAHFQMQVSQVHQPMPDYPYPMWSQETEQNWFLSQAQQTTPVVDQLSLQAQRLSEPRPRLTKEETDILEKVFSQNTKPSTADKRELAQRLRLELARVNNWFQNRRAKEKAIKNSREFEAKQEKERQAAKGDADTPHEPSGRQSSNTDSGLGDDDIDATLEKTDAGEENVKDEGMGSEDDLEGEDRYHPTDDTPVHIKPDPMALTGTTTQGDTTAEPVAHVNDFQLDSPYSFNLHGTDLQHGLCLPATSLPESLTYASFTLGTYAASAPTSYSPCFGYLDRPVSSMETTQSRGSPAESTNLEQPTPASLSSPSISSCPSPSADLALRCPPPADIPTRRNIRRPQPLGVGALRSPPQSQPLNASGVLPRHGSSGKMTRCISSPTGAHRVQKAAPAQRSGLNCRTELLHNLHGRQIAGLESISTSLYTQPRGQVDYSCLADNAGRSLSPEEAQHLGLVAFMDGLPILKGAQVMSSPTPPETPGMSVGFQENWFTSQGLEAPVGYGSVVEQPLLTPSTCSHYGSELEYPTAAQRTLASTNCGPVYDGFGGGPSSTEYSFPNSNSELPTLALPVTSRSRQIQFAQNVTPQDFDSVNAAR</sequence>
<feature type="domain" description="Homeobox" evidence="9">
    <location>
        <begin position="135"/>
        <end position="195"/>
    </location>
</feature>
<evidence type="ECO:0000256" key="3">
    <source>
        <dbReference type="ARBA" id="ARBA00023125"/>
    </source>
</evidence>
<feature type="compositionally biased region" description="Polar residues" evidence="8">
    <location>
        <begin position="368"/>
        <end position="386"/>
    </location>
</feature>
<feature type="region of interest" description="Disordered" evidence="8">
    <location>
        <begin position="195"/>
        <end position="297"/>
    </location>
</feature>
<dbReference type="PROSITE" id="PS50071">
    <property type="entry name" value="HOMEOBOX_2"/>
    <property type="match status" value="1"/>
</dbReference>
<evidence type="ECO:0000256" key="1">
    <source>
        <dbReference type="ARBA" id="ARBA00004123"/>
    </source>
</evidence>
<dbReference type="Proteomes" id="UP001586593">
    <property type="component" value="Unassembled WGS sequence"/>
</dbReference>
<organism evidence="10 11">
    <name type="scientific">Phialemonium thermophilum</name>
    <dbReference type="NCBI Taxonomy" id="223376"/>
    <lineage>
        <taxon>Eukaryota</taxon>
        <taxon>Fungi</taxon>
        <taxon>Dikarya</taxon>
        <taxon>Ascomycota</taxon>
        <taxon>Pezizomycotina</taxon>
        <taxon>Sordariomycetes</taxon>
        <taxon>Sordariomycetidae</taxon>
        <taxon>Cephalothecales</taxon>
        <taxon>Cephalothecaceae</taxon>
        <taxon>Phialemonium</taxon>
    </lineage>
</organism>
<feature type="compositionally biased region" description="Basic and acidic residues" evidence="8">
    <location>
        <begin position="242"/>
        <end position="257"/>
    </location>
</feature>
<evidence type="ECO:0000313" key="11">
    <source>
        <dbReference type="Proteomes" id="UP001586593"/>
    </source>
</evidence>